<feature type="compositionally biased region" description="Polar residues" evidence="8">
    <location>
        <begin position="40"/>
        <end position="52"/>
    </location>
</feature>
<reference evidence="10 11" key="1">
    <citation type="submission" date="2020-02" db="EMBL/GenBank/DDBJ databases">
        <title>Comparative genomics of the hypocrealean fungal genus Beauvera.</title>
        <authorList>
            <person name="Showalter D.N."/>
            <person name="Bushley K.E."/>
            <person name="Rehner S.A."/>
        </authorList>
    </citation>
    <scope>NUCLEOTIDE SEQUENCE [LARGE SCALE GENOMIC DNA]</scope>
    <source>
        <strain evidence="10 11">ARSEF4384</strain>
    </source>
</reference>
<accession>A0AAW0S2W3</accession>
<evidence type="ECO:0000256" key="7">
    <source>
        <dbReference type="ARBA" id="ARBA00024203"/>
    </source>
</evidence>
<feature type="region of interest" description="Disordered" evidence="8">
    <location>
        <begin position="112"/>
        <end position="141"/>
    </location>
</feature>
<comment type="similarity">
    <text evidence="7">Belongs to the YOS1 family.</text>
</comment>
<keyword evidence="6 9" id="KW-0472">Membrane</keyword>
<feature type="compositionally biased region" description="Low complexity" evidence="8">
    <location>
        <begin position="27"/>
        <end position="39"/>
    </location>
</feature>
<evidence type="ECO:0000256" key="1">
    <source>
        <dbReference type="ARBA" id="ARBA00004370"/>
    </source>
</evidence>
<dbReference type="Proteomes" id="UP001397290">
    <property type="component" value="Unassembled WGS sequence"/>
</dbReference>
<evidence type="ECO:0000256" key="3">
    <source>
        <dbReference type="ARBA" id="ARBA00022692"/>
    </source>
</evidence>
<keyword evidence="11" id="KW-1185">Reference proteome</keyword>
<dbReference type="InterPro" id="IPR013880">
    <property type="entry name" value="Yos1"/>
</dbReference>
<evidence type="ECO:0000313" key="11">
    <source>
        <dbReference type="Proteomes" id="UP001397290"/>
    </source>
</evidence>
<comment type="subcellular location">
    <subcellularLocation>
        <location evidence="1">Membrane</location>
    </subcellularLocation>
</comment>
<dbReference type="Pfam" id="PF08571">
    <property type="entry name" value="Yos1"/>
    <property type="match status" value="1"/>
</dbReference>
<dbReference type="GO" id="GO:0030134">
    <property type="term" value="C:COPII-coated ER to Golgi transport vesicle"/>
    <property type="evidence" value="ECO:0007669"/>
    <property type="project" value="TreeGrafter"/>
</dbReference>
<dbReference type="PANTHER" id="PTHR15858">
    <property type="entry name" value="IMMEDIATE EARLY RESPONSE 3-INTERACTING PROTEIN 1"/>
    <property type="match status" value="1"/>
</dbReference>
<evidence type="ECO:0000256" key="9">
    <source>
        <dbReference type="SAM" id="Phobius"/>
    </source>
</evidence>
<dbReference type="PANTHER" id="PTHR15858:SF0">
    <property type="entry name" value="IMMEDIATE EARLY RESPONSE 3-INTERACTING PROTEIN 1"/>
    <property type="match status" value="1"/>
</dbReference>
<proteinExistence type="inferred from homology"/>
<feature type="region of interest" description="Disordered" evidence="8">
    <location>
        <begin position="226"/>
        <end position="255"/>
    </location>
</feature>
<evidence type="ECO:0000256" key="4">
    <source>
        <dbReference type="ARBA" id="ARBA00022927"/>
    </source>
</evidence>
<comment type="caution">
    <text evidence="10">The sequence shown here is derived from an EMBL/GenBank/DDBJ whole genome shotgun (WGS) entry which is preliminary data.</text>
</comment>
<dbReference type="GO" id="GO:0006888">
    <property type="term" value="P:endoplasmic reticulum to Golgi vesicle-mediated transport"/>
    <property type="evidence" value="ECO:0007669"/>
    <property type="project" value="TreeGrafter"/>
</dbReference>
<evidence type="ECO:0000256" key="6">
    <source>
        <dbReference type="ARBA" id="ARBA00023136"/>
    </source>
</evidence>
<feature type="transmembrane region" description="Helical" evidence="9">
    <location>
        <begin position="403"/>
        <end position="423"/>
    </location>
</feature>
<keyword evidence="4" id="KW-0653">Protein transport</keyword>
<protein>
    <submittedName>
        <fullName evidence="10">Uncharacterized protein</fullName>
    </submittedName>
</protein>
<gene>
    <name evidence="10" type="ORF">G3M48_008637</name>
</gene>
<dbReference type="GO" id="GO:0000139">
    <property type="term" value="C:Golgi membrane"/>
    <property type="evidence" value="ECO:0007669"/>
    <property type="project" value="TreeGrafter"/>
</dbReference>
<name>A0AAW0S2W3_9HYPO</name>
<dbReference type="GO" id="GO:0015031">
    <property type="term" value="P:protein transport"/>
    <property type="evidence" value="ECO:0007669"/>
    <property type="project" value="UniProtKB-KW"/>
</dbReference>
<evidence type="ECO:0000313" key="10">
    <source>
        <dbReference type="EMBL" id="KAK8148949.1"/>
    </source>
</evidence>
<feature type="region of interest" description="Disordered" evidence="8">
    <location>
        <begin position="26"/>
        <end position="70"/>
    </location>
</feature>
<organism evidence="10 11">
    <name type="scientific">Beauveria asiatica</name>
    <dbReference type="NCBI Taxonomy" id="1069075"/>
    <lineage>
        <taxon>Eukaryota</taxon>
        <taxon>Fungi</taxon>
        <taxon>Dikarya</taxon>
        <taxon>Ascomycota</taxon>
        <taxon>Pezizomycotina</taxon>
        <taxon>Sordariomycetes</taxon>
        <taxon>Hypocreomycetidae</taxon>
        <taxon>Hypocreales</taxon>
        <taxon>Cordycipitaceae</taxon>
        <taxon>Beauveria</taxon>
    </lineage>
</organism>
<keyword evidence="3 9" id="KW-0812">Transmembrane</keyword>
<dbReference type="EMBL" id="JAAHCF010000066">
    <property type="protein sequence ID" value="KAK8148949.1"/>
    <property type="molecule type" value="Genomic_DNA"/>
</dbReference>
<evidence type="ECO:0000256" key="8">
    <source>
        <dbReference type="SAM" id="MobiDB-lite"/>
    </source>
</evidence>
<keyword evidence="5 9" id="KW-1133">Transmembrane helix</keyword>
<evidence type="ECO:0000256" key="2">
    <source>
        <dbReference type="ARBA" id="ARBA00022448"/>
    </source>
</evidence>
<evidence type="ECO:0000256" key="5">
    <source>
        <dbReference type="ARBA" id="ARBA00022989"/>
    </source>
</evidence>
<sequence length="486" mass="53326">MDIVAPSPADMKESLRQSMWKPLGAVSAATDAATDAASSPHANSPTQNTGSSPPFGIDPPRPPREGSQSKLPDVVVNVNIEAEHAQSEKHDASAWHRLLHHARFRLSKHKSKNRFGEEPTDNGMSLSTDDHTHHTRAVPGLGKTGTWLREEFGSAKKATKIFGRAPWNRKDSTATFSSVSSSIREVLRGDTPPASPLMSFTTTYHRNTWITNTFPGGEAVRVSTPPMDEDTADGKPRGFFGPLTPPESDTTGSQTYHTPMTTMYASPKYNAHRMSVAVPSREWWEGKPQKPTRHKDTNSVTKFEFDVPEHLPNSPMCPANHINGRIDSKADATVGEKGKLGSHPHPYSALPGLPGRGHCTTTCALQFDKKTGNLSGRIRYYKHLDLNTDIRAGEQRGRFNSKMFFLGNLFYVTCLLINAVAILSEDRFLARINLSPGSHDPGFGTGSEPQSVQAKIVHLIASVRTLMRMPLIIANTLIILYELILG</sequence>
<dbReference type="AlphaFoldDB" id="A0AAW0S2W3"/>
<keyword evidence="2" id="KW-0813">Transport</keyword>
<dbReference type="GO" id="GO:0005789">
    <property type="term" value="C:endoplasmic reticulum membrane"/>
    <property type="evidence" value="ECO:0007669"/>
    <property type="project" value="TreeGrafter"/>
</dbReference>